<dbReference type="GO" id="GO:0005886">
    <property type="term" value="C:plasma membrane"/>
    <property type="evidence" value="ECO:0007669"/>
    <property type="project" value="UniProtKB-SubCell"/>
</dbReference>
<feature type="transmembrane region" description="Helical" evidence="6">
    <location>
        <begin position="275"/>
        <end position="295"/>
    </location>
</feature>
<keyword evidence="5 6" id="KW-0472">Membrane</keyword>
<keyword evidence="7" id="KW-0762">Sugar transport</keyword>
<keyword evidence="2" id="KW-1003">Cell membrane</keyword>
<keyword evidence="8" id="KW-1185">Reference proteome</keyword>
<dbReference type="InterPro" id="IPR001851">
    <property type="entry name" value="ABC_transp_permease"/>
</dbReference>
<organism evidence="7 8">
    <name type="scientific">Treponema bryantii</name>
    <dbReference type="NCBI Taxonomy" id="163"/>
    <lineage>
        <taxon>Bacteria</taxon>
        <taxon>Pseudomonadati</taxon>
        <taxon>Spirochaetota</taxon>
        <taxon>Spirochaetia</taxon>
        <taxon>Spirochaetales</taxon>
        <taxon>Treponemataceae</taxon>
        <taxon>Treponema</taxon>
    </lineage>
</organism>
<gene>
    <name evidence="7" type="ORF">SAMN04487775_10352</name>
</gene>
<keyword evidence="7" id="KW-0813">Transport</keyword>
<feature type="transmembrane region" description="Helical" evidence="6">
    <location>
        <begin position="185"/>
        <end position="204"/>
    </location>
</feature>
<evidence type="ECO:0000256" key="5">
    <source>
        <dbReference type="ARBA" id="ARBA00023136"/>
    </source>
</evidence>
<evidence type="ECO:0000256" key="6">
    <source>
        <dbReference type="SAM" id="Phobius"/>
    </source>
</evidence>
<feature type="transmembrane region" description="Helical" evidence="6">
    <location>
        <begin position="98"/>
        <end position="116"/>
    </location>
</feature>
<accession>A0A1I3JI83</accession>
<name>A0A1I3JI83_9SPIR</name>
<dbReference type="CDD" id="cd06579">
    <property type="entry name" value="TM_PBP1_transp_AraH_like"/>
    <property type="match status" value="1"/>
</dbReference>
<sequence>MANKIGKKENKQPLSNTLLLLTITVCTFFGMYLLGMIIWGGGFLNPQQFINLFNNNAYLIVIACGLTIVMITGGIDISVGGTIALITMTTVVVMEDMGGGIFTSILISLGIGLAMGLVQGYFIAYLKIQPFIVTLAGMFFTRGMTTIVSKVPRTATNEAFVALKDHYFYFHFIGIHKHGNWIPSYIEIGAIIAIVVLILLWATLRWTRFGRNLYAVGGNSESALMLGINVKRTQFLSYVLCGILAGIGGFVYLTHTGAGNASNASGAEMQAIASSIIGGTLLSGGVGSVIGTLFGVLSLKTINIIVIASGLREPYWQSITTGLMLAFFIVLQSVILDQRKKKLGNMAG</sequence>
<keyword evidence="3 6" id="KW-0812">Transmembrane</keyword>
<dbReference type="PANTHER" id="PTHR32196">
    <property type="entry name" value="ABC TRANSPORTER PERMEASE PROTEIN YPHD-RELATED-RELATED"/>
    <property type="match status" value="1"/>
</dbReference>
<protein>
    <submittedName>
        <fullName evidence="7">Simple sugar transport system permease protein</fullName>
    </submittedName>
</protein>
<evidence type="ECO:0000256" key="2">
    <source>
        <dbReference type="ARBA" id="ARBA00022475"/>
    </source>
</evidence>
<dbReference type="OrthoDB" id="368246at2"/>
<dbReference type="Pfam" id="PF02653">
    <property type="entry name" value="BPD_transp_2"/>
    <property type="match status" value="1"/>
</dbReference>
<dbReference type="PANTHER" id="PTHR32196:SF63">
    <property type="entry name" value="INNER MEMBRANE ABC TRANSPORTER PERMEASE PROTEIN YJFF"/>
    <property type="match status" value="1"/>
</dbReference>
<dbReference type="EMBL" id="FORI01000003">
    <property type="protein sequence ID" value="SFI59957.1"/>
    <property type="molecule type" value="Genomic_DNA"/>
</dbReference>
<dbReference type="RefSeq" id="WP_074930908.1">
    <property type="nucleotide sequence ID" value="NZ_FORI01000003.1"/>
</dbReference>
<evidence type="ECO:0000256" key="3">
    <source>
        <dbReference type="ARBA" id="ARBA00022692"/>
    </source>
</evidence>
<feature type="transmembrane region" description="Helical" evidence="6">
    <location>
        <begin position="18"/>
        <end position="39"/>
    </location>
</feature>
<keyword evidence="4 6" id="KW-1133">Transmembrane helix</keyword>
<feature type="transmembrane region" description="Helical" evidence="6">
    <location>
        <begin position="235"/>
        <end position="254"/>
    </location>
</feature>
<evidence type="ECO:0000256" key="1">
    <source>
        <dbReference type="ARBA" id="ARBA00004651"/>
    </source>
</evidence>
<feature type="transmembrane region" description="Helical" evidence="6">
    <location>
        <begin position="315"/>
        <end position="336"/>
    </location>
</feature>
<evidence type="ECO:0000313" key="8">
    <source>
        <dbReference type="Proteomes" id="UP000182737"/>
    </source>
</evidence>
<reference evidence="8" key="1">
    <citation type="submission" date="2016-10" db="EMBL/GenBank/DDBJ databases">
        <authorList>
            <person name="Varghese N."/>
            <person name="Submissions S."/>
        </authorList>
    </citation>
    <scope>NUCLEOTIDE SEQUENCE [LARGE SCALE GENOMIC DNA]</scope>
    <source>
        <strain evidence="8">XBD1002</strain>
    </source>
</reference>
<dbReference type="Proteomes" id="UP000182737">
    <property type="component" value="Unassembled WGS sequence"/>
</dbReference>
<proteinExistence type="predicted"/>
<dbReference type="AlphaFoldDB" id="A0A1I3JI83"/>
<feature type="transmembrane region" description="Helical" evidence="6">
    <location>
        <begin position="59"/>
        <end position="86"/>
    </location>
</feature>
<dbReference type="GO" id="GO:0022857">
    <property type="term" value="F:transmembrane transporter activity"/>
    <property type="evidence" value="ECO:0007669"/>
    <property type="project" value="InterPro"/>
</dbReference>
<evidence type="ECO:0000313" key="7">
    <source>
        <dbReference type="EMBL" id="SFI59957.1"/>
    </source>
</evidence>
<comment type="subcellular location">
    <subcellularLocation>
        <location evidence="1">Cell membrane</location>
        <topology evidence="1">Multi-pass membrane protein</topology>
    </subcellularLocation>
</comment>
<evidence type="ECO:0000256" key="4">
    <source>
        <dbReference type="ARBA" id="ARBA00022989"/>
    </source>
</evidence>